<reference evidence="10 11" key="1">
    <citation type="submission" date="2020-07" db="EMBL/GenBank/DDBJ databases">
        <title>Streptomyces isolated from Indian soil.</title>
        <authorList>
            <person name="Mandal S."/>
            <person name="Maiti P.K."/>
        </authorList>
    </citation>
    <scope>NUCLEOTIDE SEQUENCE [LARGE SCALE GENOMIC DNA]</scope>
    <source>
        <strain evidence="10 11">PSKA54</strain>
    </source>
</reference>
<keyword evidence="3 10" id="KW-0808">Transferase</keyword>
<feature type="transmembrane region" description="Helical" evidence="8">
    <location>
        <begin position="138"/>
        <end position="161"/>
    </location>
</feature>
<feature type="compositionally biased region" description="Basic and acidic residues" evidence="7">
    <location>
        <begin position="33"/>
        <end position="43"/>
    </location>
</feature>
<sequence length="497" mass="54317">MTMDSTRAPHAGQVGGQATPVRRLTPSVHPPRRSSDNRLPEPLRRRRLRHRRTAFPLFAVDALALVLTVAVMPGPQRPAAVLVPLLMLHVALHTRRGLYRRRLSPSALLELPALLSLALILWCTAAACLAAVGPQHVLGWEALAAAVTAQTLIGCAGRSVVHQFQRWSGARHNRSTLIVDGGATAQQISSLLRALNGYGMRPVGVVGSGPAATAGSEASVLPVLATYEDIGRAVIQTTVRHVLFVRPAHAEPEDPALVQLFNEHGVEMWLVDAALPAQSAAPPAALPDHLWGFSVRPLQARGHHPAARWSKRALDICLAVLALLATAPVMALCALAVRISDGPGVIFRQERTGQDGRAFTLLKFRTLRPADEYESATRWSVAMDHRMSYVGNLLRRLSLDELPQLWNVLRGDMSLVGPRPERPYFVSKFSRTYPGYRARHRMPVGITGLAQVNGLRGDTSIEDRARFDNHYIDTWSLWQDVCILLRTAGSLFRPGGS</sequence>
<protein>
    <submittedName>
        <fullName evidence="10">Sugar transferase</fullName>
    </submittedName>
</protein>
<dbReference type="Proteomes" id="UP000586976">
    <property type="component" value="Unassembled WGS sequence"/>
</dbReference>
<dbReference type="PANTHER" id="PTHR30576:SF0">
    <property type="entry name" value="UNDECAPRENYL-PHOSPHATE N-ACETYLGALACTOSAMINYL 1-PHOSPHATE TRANSFERASE-RELATED"/>
    <property type="match status" value="1"/>
</dbReference>
<dbReference type="AlphaFoldDB" id="A0A7W2D082"/>
<evidence type="ECO:0000256" key="8">
    <source>
        <dbReference type="SAM" id="Phobius"/>
    </source>
</evidence>
<dbReference type="InterPro" id="IPR017475">
    <property type="entry name" value="EPS_sugar_tfrase"/>
</dbReference>
<dbReference type="PANTHER" id="PTHR30576">
    <property type="entry name" value="COLANIC BIOSYNTHESIS UDP-GLUCOSE LIPID CARRIER TRANSFERASE"/>
    <property type="match status" value="1"/>
</dbReference>
<gene>
    <name evidence="10" type="ORF">H1V43_12570</name>
</gene>
<evidence type="ECO:0000256" key="6">
    <source>
        <dbReference type="ARBA" id="ARBA00023136"/>
    </source>
</evidence>
<feature type="transmembrane region" description="Helical" evidence="8">
    <location>
        <begin position="78"/>
        <end position="95"/>
    </location>
</feature>
<evidence type="ECO:0000259" key="9">
    <source>
        <dbReference type="Pfam" id="PF02397"/>
    </source>
</evidence>
<evidence type="ECO:0000256" key="3">
    <source>
        <dbReference type="ARBA" id="ARBA00022679"/>
    </source>
</evidence>
<comment type="caution">
    <text evidence="10">The sequence shown here is derived from an EMBL/GenBank/DDBJ whole genome shotgun (WGS) entry which is preliminary data.</text>
</comment>
<feature type="region of interest" description="Disordered" evidence="7">
    <location>
        <begin position="1"/>
        <end position="45"/>
    </location>
</feature>
<dbReference type="GO" id="GO:0016780">
    <property type="term" value="F:phosphotransferase activity, for other substituted phosphate groups"/>
    <property type="evidence" value="ECO:0007669"/>
    <property type="project" value="TreeGrafter"/>
</dbReference>
<evidence type="ECO:0000256" key="2">
    <source>
        <dbReference type="ARBA" id="ARBA00006464"/>
    </source>
</evidence>
<name>A0A7W2D082_9ACTN</name>
<dbReference type="Pfam" id="PF02397">
    <property type="entry name" value="Bac_transf"/>
    <property type="match status" value="1"/>
</dbReference>
<comment type="subcellular location">
    <subcellularLocation>
        <location evidence="1">Membrane</location>
        <topology evidence="1">Multi-pass membrane protein</topology>
    </subcellularLocation>
</comment>
<dbReference type="GO" id="GO:0016020">
    <property type="term" value="C:membrane"/>
    <property type="evidence" value="ECO:0007669"/>
    <property type="project" value="UniProtKB-SubCell"/>
</dbReference>
<keyword evidence="6 8" id="KW-0472">Membrane</keyword>
<dbReference type="RefSeq" id="WP_181864080.1">
    <property type="nucleotide sequence ID" value="NZ_JACEQY010000011.1"/>
</dbReference>
<evidence type="ECO:0000256" key="5">
    <source>
        <dbReference type="ARBA" id="ARBA00022989"/>
    </source>
</evidence>
<feature type="domain" description="Bacterial sugar transferase" evidence="9">
    <location>
        <begin position="311"/>
        <end position="492"/>
    </location>
</feature>
<evidence type="ECO:0000256" key="4">
    <source>
        <dbReference type="ARBA" id="ARBA00022692"/>
    </source>
</evidence>
<proteinExistence type="inferred from homology"/>
<feature type="transmembrane region" description="Helical" evidence="8">
    <location>
        <begin position="316"/>
        <end position="337"/>
    </location>
</feature>
<keyword evidence="11" id="KW-1185">Reference proteome</keyword>
<keyword evidence="4 8" id="KW-0812">Transmembrane</keyword>
<dbReference type="NCBIfam" id="TIGR03025">
    <property type="entry name" value="EPS_sugtrans"/>
    <property type="match status" value="1"/>
</dbReference>
<feature type="transmembrane region" description="Helical" evidence="8">
    <location>
        <begin position="107"/>
        <end position="132"/>
    </location>
</feature>
<feature type="transmembrane region" description="Helical" evidence="8">
    <location>
        <begin position="54"/>
        <end position="72"/>
    </location>
</feature>
<evidence type="ECO:0000313" key="10">
    <source>
        <dbReference type="EMBL" id="MBA4862207.1"/>
    </source>
</evidence>
<keyword evidence="5 8" id="KW-1133">Transmembrane helix</keyword>
<dbReference type="EMBL" id="JACEQY010000011">
    <property type="protein sequence ID" value="MBA4862207.1"/>
    <property type="molecule type" value="Genomic_DNA"/>
</dbReference>
<evidence type="ECO:0000313" key="11">
    <source>
        <dbReference type="Proteomes" id="UP000586976"/>
    </source>
</evidence>
<accession>A0A7W2D082</accession>
<organism evidence="10 11">
    <name type="scientific">Streptomyces himalayensis subsp. aureolus</name>
    <dbReference type="NCBI Taxonomy" id="2758039"/>
    <lineage>
        <taxon>Bacteria</taxon>
        <taxon>Bacillati</taxon>
        <taxon>Actinomycetota</taxon>
        <taxon>Actinomycetes</taxon>
        <taxon>Kitasatosporales</taxon>
        <taxon>Streptomycetaceae</taxon>
        <taxon>Streptomyces</taxon>
        <taxon>Streptomyces himalayensis</taxon>
    </lineage>
</organism>
<evidence type="ECO:0000256" key="1">
    <source>
        <dbReference type="ARBA" id="ARBA00004141"/>
    </source>
</evidence>
<evidence type="ECO:0000256" key="7">
    <source>
        <dbReference type="SAM" id="MobiDB-lite"/>
    </source>
</evidence>
<comment type="similarity">
    <text evidence="2">Belongs to the bacterial sugar transferase family.</text>
</comment>
<dbReference type="InterPro" id="IPR003362">
    <property type="entry name" value="Bact_transf"/>
</dbReference>